<feature type="signal peptide" evidence="1">
    <location>
        <begin position="1"/>
        <end position="20"/>
    </location>
</feature>
<evidence type="ECO:0000259" key="2">
    <source>
        <dbReference type="Pfam" id="PF07589"/>
    </source>
</evidence>
<reference evidence="3 4" key="1">
    <citation type="submission" date="2017-06" db="EMBL/GenBank/DDBJ databases">
        <title>Herbaspirillum phytohormonus sp. nov., isolated from the root nodule of Robinia pseudoacacia in lead-zinc mine.</title>
        <authorList>
            <person name="Fan M."/>
            <person name="Lin Y."/>
        </authorList>
    </citation>
    <scope>NUCLEOTIDE SEQUENCE [LARGE SCALE GENOMIC DNA]</scope>
    <source>
        <strain evidence="3 4">HZ10</strain>
    </source>
</reference>
<organism evidence="3 4">
    <name type="scientific">Herbaspirillum robiniae</name>
    <dbReference type="NCBI Taxonomy" id="2014887"/>
    <lineage>
        <taxon>Bacteria</taxon>
        <taxon>Pseudomonadati</taxon>
        <taxon>Pseudomonadota</taxon>
        <taxon>Betaproteobacteria</taxon>
        <taxon>Burkholderiales</taxon>
        <taxon>Oxalobacteraceae</taxon>
        <taxon>Herbaspirillum</taxon>
    </lineage>
</organism>
<evidence type="ECO:0000313" key="3">
    <source>
        <dbReference type="EMBL" id="OWY29800.1"/>
    </source>
</evidence>
<evidence type="ECO:0000256" key="1">
    <source>
        <dbReference type="SAM" id="SignalP"/>
    </source>
</evidence>
<accession>A0A2D0B553</accession>
<dbReference type="Pfam" id="PF07589">
    <property type="entry name" value="PEP-CTERM"/>
    <property type="match status" value="1"/>
</dbReference>
<evidence type="ECO:0000313" key="4">
    <source>
        <dbReference type="Proteomes" id="UP000197596"/>
    </source>
</evidence>
<gene>
    <name evidence="3" type="ORF">CEJ42_08065</name>
</gene>
<dbReference type="AlphaFoldDB" id="A0A2D0B553"/>
<dbReference type="EMBL" id="NJGU01000004">
    <property type="protein sequence ID" value="OWY29800.1"/>
    <property type="molecule type" value="Genomic_DNA"/>
</dbReference>
<comment type="caution">
    <text evidence="3">The sequence shown here is derived from an EMBL/GenBank/DDBJ whole genome shotgun (WGS) entry which is preliminary data.</text>
</comment>
<dbReference type="NCBIfam" id="TIGR02595">
    <property type="entry name" value="PEP_CTERM"/>
    <property type="match status" value="1"/>
</dbReference>
<proteinExistence type="predicted"/>
<feature type="domain" description="Ice-binding protein C-terminal" evidence="2">
    <location>
        <begin position="199"/>
        <end position="220"/>
    </location>
</feature>
<dbReference type="RefSeq" id="WP_088750572.1">
    <property type="nucleotide sequence ID" value="NZ_NJGU01000004.1"/>
</dbReference>
<dbReference type="InterPro" id="IPR013424">
    <property type="entry name" value="Ice-binding_C"/>
</dbReference>
<protein>
    <recommendedName>
        <fullName evidence="2">Ice-binding protein C-terminal domain-containing protein</fullName>
    </recommendedName>
</protein>
<sequence>MKRLSLGIFSLFAVFLSATAAATPVTIGFDPLTVAGTGWTSIVHNVSATETSYTESGFVLSTTGNTPGQSGFGSAHTGQTDYYFGSTSLFNDDTNGGVTVLSKQGGGSFSLISMKIAAMTNTWSFYPGQEYVVFTGLLASGGTVSQSVLLLNNTSFQTVDFSGFTDVVSVSWAQGSAATKAFSQFDDIVVDASPAAPVDVPEPASIALLGVGLLALTRKRGKSDTAA</sequence>
<name>A0A2D0B553_9BURK</name>
<feature type="chain" id="PRO_5012293735" description="Ice-binding protein C-terminal domain-containing protein" evidence="1">
    <location>
        <begin position="21"/>
        <end position="227"/>
    </location>
</feature>
<dbReference type="Proteomes" id="UP000197596">
    <property type="component" value="Unassembled WGS sequence"/>
</dbReference>
<keyword evidence="1" id="KW-0732">Signal</keyword>